<dbReference type="RefSeq" id="XP_025600054.1">
    <property type="nucleotide sequence ID" value="XM_025745071.1"/>
</dbReference>
<organism evidence="2 3">
    <name type="scientific">Tilletiopsis washingtonensis</name>
    <dbReference type="NCBI Taxonomy" id="58919"/>
    <lineage>
        <taxon>Eukaryota</taxon>
        <taxon>Fungi</taxon>
        <taxon>Dikarya</taxon>
        <taxon>Basidiomycota</taxon>
        <taxon>Ustilaginomycotina</taxon>
        <taxon>Exobasidiomycetes</taxon>
        <taxon>Entylomatales</taxon>
        <taxon>Entylomatales incertae sedis</taxon>
        <taxon>Tilletiopsis</taxon>
    </lineage>
</organism>
<dbReference type="AlphaFoldDB" id="A0A316ZHL1"/>
<accession>A0A316ZHL1</accession>
<name>A0A316ZHL1_9BASI</name>
<protein>
    <submittedName>
        <fullName evidence="2">Uncharacterized protein</fullName>
    </submittedName>
</protein>
<keyword evidence="3" id="KW-1185">Reference proteome</keyword>
<feature type="non-terminal residue" evidence="2">
    <location>
        <position position="280"/>
    </location>
</feature>
<feature type="compositionally biased region" description="Low complexity" evidence="1">
    <location>
        <begin position="242"/>
        <end position="259"/>
    </location>
</feature>
<evidence type="ECO:0000313" key="3">
    <source>
        <dbReference type="Proteomes" id="UP000245946"/>
    </source>
</evidence>
<evidence type="ECO:0000256" key="1">
    <source>
        <dbReference type="SAM" id="MobiDB-lite"/>
    </source>
</evidence>
<gene>
    <name evidence="2" type="ORF">FA09DRAFT_359178</name>
</gene>
<sequence>MLCTPSLLHPTRAHRIGNGQRSAVAPSRAVGSMTCLPPSAGGAWRAHKSQHPSPSLLSPRIQSSLPLSPSSSSPSLGPALPPSTPTRHSTLPHSRKPCSSSVSPCSPACWLLPRPKYRPACPSTCLPVCPPACLAAATAPRARQPSPSRRCAPPLPPPRLLRHCRCAGKARAGTGPRAATTTTTTTARRTTATATTATTTTTAMTTTMMTTAACAGALRTQRRAAALTPTSRATQHRRACRRSSTTTRATATGTTAPSRSARRSASRSARVHSSVLPCCS</sequence>
<proteinExistence type="predicted"/>
<dbReference type="GeneID" id="37272615"/>
<feature type="region of interest" description="Disordered" evidence="1">
    <location>
        <begin position="41"/>
        <end position="104"/>
    </location>
</feature>
<dbReference type="EMBL" id="KZ819287">
    <property type="protein sequence ID" value="PWN99775.1"/>
    <property type="molecule type" value="Genomic_DNA"/>
</dbReference>
<evidence type="ECO:0000313" key="2">
    <source>
        <dbReference type="EMBL" id="PWN99775.1"/>
    </source>
</evidence>
<feature type="region of interest" description="Disordered" evidence="1">
    <location>
        <begin position="171"/>
        <end position="193"/>
    </location>
</feature>
<feature type="compositionally biased region" description="Low complexity" evidence="1">
    <location>
        <begin position="52"/>
        <end position="78"/>
    </location>
</feature>
<dbReference type="Proteomes" id="UP000245946">
    <property type="component" value="Unassembled WGS sequence"/>
</dbReference>
<reference evidence="2 3" key="1">
    <citation type="journal article" date="2018" name="Mol. Biol. Evol.">
        <title>Broad Genomic Sampling Reveals a Smut Pathogenic Ancestry of the Fungal Clade Ustilaginomycotina.</title>
        <authorList>
            <person name="Kijpornyongpan T."/>
            <person name="Mondo S.J."/>
            <person name="Barry K."/>
            <person name="Sandor L."/>
            <person name="Lee J."/>
            <person name="Lipzen A."/>
            <person name="Pangilinan J."/>
            <person name="LaButti K."/>
            <person name="Hainaut M."/>
            <person name="Henrissat B."/>
            <person name="Grigoriev I.V."/>
            <person name="Spatafora J.W."/>
            <person name="Aime M.C."/>
        </authorList>
    </citation>
    <scope>NUCLEOTIDE SEQUENCE [LARGE SCALE GENOMIC DNA]</scope>
    <source>
        <strain evidence="2 3">MCA 4186</strain>
    </source>
</reference>
<feature type="region of interest" description="Disordered" evidence="1">
    <location>
        <begin position="225"/>
        <end position="280"/>
    </location>
</feature>